<evidence type="ECO:0000256" key="1">
    <source>
        <dbReference type="SAM" id="MobiDB-lite"/>
    </source>
</evidence>
<evidence type="ECO:0000313" key="2">
    <source>
        <dbReference type="EMBL" id="KAF2785637.1"/>
    </source>
</evidence>
<evidence type="ECO:0000313" key="3">
    <source>
        <dbReference type="Proteomes" id="UP000799757"/>
    </source>
</evidence>
<feature type="region of interest" description="Disordered" evidence="1">
    <location>
        <begin position="1"/>
        <end position="25"/>
    </location>
</feature>
<dbReference type="EMBL" id="MU002780">
    <property type="protein sequence ID" value="KAF2785637.1"/>
    <property type="molecule type" value="Genomic_DNA"/>
</dbReference>
<accession>A0A6A6WP73</accession>
<name>A0A6A6WP73_9PLEO</name>
<dbReference type="AlphaFoldDB" id="A0A6A6WP73"/>
<sequence length="154" mass="16939">MTSRNAPPGPSCSTLRPRPRTLPRRSGWATTVALSMYGVRGSPSTRQTSYLRFGVVAKPRGPSRTNRRPENSAQSLPLLAADRTALNSEPPLWMATSMSLHGHFPEINVTSPTLVKRSLRPRRVAKPCLVLLSSQTNCRRRLESALCIAAMMDS</sequence>
<dbReference type="Proteomes" id="UP000799757">
    <property type="component" value="Unassembled WGS sequence"/>
</dbReference>
<keyword evidence="3" id="KW-1185">Reference proteome</keyword>
<protein>
    <submittedName>
        <fullName evidence="2">Uncharacterized protein</fullName>
    </submittedName>
</protein>
<reference evidence="2" key="1">
    <citation type="journal article" date="2020" name="Stud. Mycol.">
        <title>101 Dothideomycetes genomes: a test case for predicting lifestyles and emergence of pathogens.</title>
        <authorList>
            <person name="Haridas S."/>
            <person name="Albert R."/>
            <person name="Binder M."/>
            <person name="Bloem J."/>
            <person name="Labutti K."/>
            <person name="Salamov A."/>
            <person name="Andreopoulos B."/>
            <person name="Baker S."/>
            <person name="Barry K."/>
            <person name="Bills G."/>
            <person name="Bluhm B."/>
            <person name="Cannon C."/>
            <person name="Castanera R."/>
            <person name="Culley D."/>
            <person name="Daum C."/>
            <person name="Ezra D."/>
            <person name="Gonzalez J."/>
            <person name="Henrissat B."/>
            <person name="Kuo A."/>
            <person name="Liang C."/>
            <person name="Lipzen A."/>
            <person name="Lutzoni F."/>
            <person name="Magnuson J."/>
            <person name="Mondo S."/>
            <person name="Nolan M."/>
            <person name="Ohm R."/>
            <person name="Pangilinan J."/>
            <person name="Park H.-J."/>
            <person name="Ramirez L."/>
            <person name="Alfaro M."/>
            <person name="Sun H."/>
            <person name="Tritt A."/>
            <person name="Yoshinaga Y."/>
            <person name="Zwiers L.-H."/>
            <person name="Turgeon B."/>
            <person name="Goodwin S."/>
            <person name="Spatafora J."/>
            <person name="Crous P."/>
            <person name="Grigoriev I."/>
        </authorList>
    </citation>
    <scope>NUCLEOTIDE SEQUENCE</scope>
    <source>
        <strain evidence="2">CBS 109.77</strain>
    </source>
</reference>
<gene>
    <name evidence="2" type="ORF">K505DRAFT_368957</name>
</gene>
<organism evidence="2 3">
    <name type="scientific">Melanomma pulvis-pyrius CBS 109.77</name>
    <dbReference type="NCBI Taxonomy" id="1314802"/>
    <lineage>
        <taxon>Eukaryota</taxon>
        <taxon>Fungi</taxon>
        <taxon>Dikarya</taxon>
        <taxon>Ascomycota</taxon>
        <taxon>Pezizomycotina</taxon>
        <taxon>Dothideomycetes</taxon>
        <taxon>Pleosporomycetidae</taxon>
        <taxon>Pleosporales</taxon>
        <taxon>Melanommataceae</taxon>
        <taxon>Melanomma</taxon>
    </lineage>
</organism>
<proteinExistence type="predicted"/>
<feature type="region of interest" description="Disordered" evidence="1">
    <location>
        <begin position="58"/>
        <end position="77"/>
    </location>
</feature>